<keyword evidence="3" id="KW-1185">Reference proteome</keyword>
<accession>A0AAV6TML1</accession>
<evidence type="ECO:0000313" key="2">
    <source>
        <dbReference type="EMBL" id="KAG8172796.1"/>
    </source>
</evidence>
<dbReference type="Proteomes" id="UP000827092">
    <property type="component" value="Unassembled WGS sequence"/>
</dbReference>
<evidence type="ECO:0000313" key="3">
    <source>
        <dbReference type="Proteomes" id="UP000827092"/>
    </source>
</evidence>
<comment type="caution">
    <text evidence="2">The sequence shown here is derived from an EMBL/GenBank/DDBJ whole genome shotgun (WGS) entry which is preliminary data.</text>
</comment>
<dbReference type="AlphaFoldDB" id="A0AAV6TML1"/>
<name>A0AAV6TML1_9ARAC</name>
<feature type="region of interest" description="Disordered" evidence="1">
    <location>
        <begin position="45"/>
        <end position="85"/>
    </location>
</feature>
<evidence type="ECO:0000256" key="1">
    <source>
        <dbReference type="SAM" id="MobiDB-lite"/>
    </source>
</evidence>
<sequence length="124" mass="13598">MGCDFKNLGPPGLPLIEIVRNIIPNIFLLPAWGFSPGRRAAIFSPESPSNSAVLHRSPTPFQSPCSSPKGVPRSATESKLHNQPFPRHQTAGVCFRGILKEHNWESFTFIMKTTKGSGMELLLA</sequence>
<organism evidence="2 3">
    <name type="scientific">Oedothorax gibbosus</name>
    <dbReference type="NCBI Taxonomy" id="931172"/>
    <lineage>
        <taxon>Eukaryota</taxon>
        <taxon>Metazoa</taxon>
        <taxon>Ecdysozoa</taxon>
        <taxon>Arthropoda</taxon>
        <taxon>Chelicerata</taxon>
        <taxon>Arachnida</taxon>
        <taxon>Araneae</taxon>
        <taxon>Araneomorphae</taxon>
        <taxon>Entelegynae</taxon>
        <taxon>Araneoidea</taxon>
        <taxon>Linyphiidae</taxon>
        <taxon>Erigoninae</taxon>
        <taxon>Oedothorax</taxon>
    </lineage>
</organism>
<reference evidence="2 3" key="1">
    <citation type="journal article" date="2022" name="Nat. Ecol. Evol.">
        <title>A masculinizing supergene underlies an exaggerated male reproductive morph in a spider.</title>
        <authorList>
            <person name="Hendrickx F."/>
            <person name="De Corte Z."/>
            <person name="Sonet G."/>
            <person name="Van Belleghem S.M."/>
            <person name="Kostlbacher S."/>
            <person name="Vangestel C."/>
        </authorList>
    </citation>
    <scope>NUCLEOTIDE SEQUENCE [LARGE SCALE GENOMIC DNA]</scope>
    <source>
        <strain evidence="2">W744_W776</strain>
    </source>
</reference>
<proteinExistence type="predicted"/>
<dbReference type="EMBL" id="JAFNEN010002376">
    <property type="protein sequence ID" value="KAG8172796.1"/>
    <property type="molecule type" value="Genomic_DNA"/>
</dbReference>
<protein>
    <submittedName>
        <fullName evidence="2">Uncharacterized protein</fullName>
    </submittedName>
</protein>
<gene>
    <name evidence="2" type="ORF">JTE90_006648</name>
</gene>